<evidence type="ECO:0000313" key="2">
    <source>
        <dbReference type="Proteomes" id="UP000199387"/>
    </source>
</evidence>
<name>A0A1G6PQ92_9BACL</name>
<accession>A0A1G6PQ92</accession>
<keyword evidence="2" id="KW-1185">Reference proteome</keyword>
<gene>
    <name evidence="1" type="ORF">SAMN04488112_11772</name>
</gene>
<sequence length="92" mass="10468">MMEQQMVFPGDWSLHQMIELSNVTGSLEREVYFCRGCVLCNGKSLLGLVVFFSHLKKGDTFVLKVEGEGIDPCRRIAEVLDSRYEVRKTPQA</sequence>
<dbReference type="STRING" id="1236220.SAMN04488112_11772"/>
<evidence type="ECO:0008006" key="3">
    <source>
        <dbReference type="Google" id="ProtNLM"/>
    </source>
</evidence>
<evidence type="ECO:0000313" key="1">
    <source>
        <dbReference type="EMBL" id="SDC81804.1"/>
    </source>
</evidence>
<organism evidence="1 2">
    <name type="scientific">Melghirimyces thermohalophilus</name>
    <dbReference type="NCBI Taxonomy" id="1236220"/>
    <lineage>
        <taxon>Bacteria</taxon>
        <taxon>Bacillati</taxon>
        <taxon>Bacillota</taxon>
        <taxon>Bacilli</taxon>
        <taxon>Bacillales</taxon>
        <taxon>Thermoactinomycetaceae</taxon>
        <taxon>Melghirimyces</taxon>
    </lineage>
</organism>
<dbReference type="EMBL" id="FMZA01000017">
    <property type="protein sequence ID" value="SDC81804.1"/>
    <property type="molecule type" value="Genomic_DNA"/>
</dbReference>
<dbReference type="Proteomes" id="UP000199387">
    <property type="component" value="Unassembled WGS sequence"/>
</dbReference>
<reference evidence="1 2" key="1">
    <citation type="submission" date="2016-10" db="EMBL/GenBank/DDBJ databases">
        <authorList>
            <person name="de Groot N.N."/>
        </authorList>
    </citation>
    <scope>NUCLEOTIDE SEQUENCE [LARGE SCALE GENOMIC DNA]</scope>
    <source>
        <strain evidence="1 2">DSM 45514</strain>
    </source>
</reference>
<proteinExistence type="predicted"/>
<protein>
    <recommendedName>
        <fullName evidence="3">HPr domain-containing protein</fullName>
    </recommendedName>
</protein>
<dbReference type="AlphaFoldDB" id="A0A1G6PQ92"/>